<dbReference type="Pfam" id="PF18962">
    <property type="entry name" value="Por_Secre_tail"/>
    <property type="match status" value="1"/>
</dbReference>
<evidence type="ECO:0000313" key="15">
    <source>
        <dbReference type="Proteomes" id="UP001549146"/>
    </source>
</evidence>
<dbReference type="Pfam" id="PF02494">
    <property type="entry name" value="HYR"/>
    <property type="match status" value="2"/>
</dbReference>
<comment type="similarity">
    <text evidence="3">Belongs to the peptidase M36 family.</text>
</comment>
<dbReference type="Gene3D" id="3.10.170.10">
    <property type="match status" value="1"/>
</dbReference>
<dbReference type="InterPro" id="IPR013783">
    <property type="entry name" value="Ig-like_fold"/>
</dbReference>
<proteinExistence type="inferred from homology"/>
<dbReference type="Pfam" id="PF07504">
    <property type="entry name" value="FTP"/>
    <property type="match status" value="1"/>
</dbReference>
<protein>
    <submittedName>
        <fullName evidence="14">Extracellular elastinolytic metalloproteinase</fullName>
        <ecNumber evidence="14">3.4.24.-</ecNumber>
    </submittedName>
</protein>
<dbReference type="NCBIfam" id="TIGR04183">
    <property type="entry name" value="Por_Secre_tail"/>
    <property type="match status" value="1"/>
</dbReference>
<feature type="domain" description="HYR" evidence="13">
    <location>
        <begin position="954"/>
        <end position="1039"/>
    </location>
</feature>
<dbReference type="EMBL" id="JBEPMO010000004">
    <property type="protein sequence ID" value="MET3731483.1"/>
    <property type="molecule type" value="Genomic_DNA"/>
</dbReference>
<evidence type="ECO:0000256" key="3">
    <source>
        <dbReference type="ARBA" id="ARBA00006006"/>
    </source>
</evidence>
<sequence>MNRPHQDFVRQALVNTEQGKILLQEDLNFELTDFYSSKNSGLQHIYVRQTFNGLEIIGTESSIHIGNSGTISSVKSKFVNSTAKRGFKSDPNPRITAVQAVQSAANHLGYTLSQSLQIIHQDFSLDRKMKLSTAGISKSEIPARLMYFLQEDGNLVLVWDLSIEASQKDEWYSVQINAENGQIVNKVSWKNECNFGHAHEHHDGEMVHFHHPQSSVKAKISEKPTNMLLGAAYNVFPLPLESPYYGNRELIFEDDVVNSNASPFGWHDTNGVVGNEYTTTRGNNVNAYEDGNNPGFQPNPGSSMLFDYPFDQNYTNANQYESAAITNLFYWNNIIHDIFYEYGFTELGGNFQQNNYGKGGVGNDYVRAEAQDGEGTCNANFYTPPDGQLPRMQMFICQNKDGDYDNLVIMHEYGHGISNRLTGGPSNTSCLQNSEQMGEGWSDWFGLMVTMKEGDQGETPRAIGTYLFNQGPNGNGIRTHRYSTNMSINPHTYNSIKTESIPHGVGSVWAAMLWDLTWALIDEYGFDSDIYNGTGGNNIAMNLVMTGLKLQPCSPGFVDGRDAILEADQLLYNGANQCLIWDVFARRGLGVSATQGSSSSAQDGQQAFDTPSGVASFTAPGSVCASAEPFIAGGGSPMGGTYSGPGVTDNGNGTYTFNPEVAGVGVHTITYSITASDCAEASSASDTIEVTAALAIECQEDILVNTSNNSCSAVVTYELPQGLDGCPAGNSENFDGVSAPNLPNGWTTQTNSGSNNNWRTVSNQSYSSPNSVFAANLSSVSLSSLTSPEYEIASNSAKLKFRLNYNVESGYDGVVLEYSTNGTSWLDITNIGTFVSGGYTTQLSTGWGNPIQGRNAWSGNSNGFIAVEINLNSSLNGQDVQFRWRMGSDSMSSSVGVWLDNVEVEGVYSPQPTTTQIAGLPSGSEFPVGTTTNTFKVEDGNGNTAICSFNVIVNDGVGPNITCPDNATVVVAQGETFSLPDYWANGQVTAVDNCSDVSNKTQSPAVGTNLGVGTHTISFTVEDAAGNQSTCSFELVVTETMAVGDFNFSDLISLYPNPASDLVIISNKSQETIQKIIILDGSGKRVQEVKLANKNAENSISVKHLPTGTYVIQIVGDDKTITKKLIKK</sequence>
<evidence type="ECO:0000313" key="14">
    <source>
        <dbReference type="EMBL" id="MET3731483.1"/>
    </source>
</evidence>
<evidence type="ECO:0000256" key="10">
    <source>
        <dbReference type="ARBA" id="ARBA00022833"/>
    </source>
</evidence>
<dbReference type="PANTHER" id="PTHR33478">
    <property type="entry name" value="EXTRACELLULAR METALLOPROTEINASE MEP"/>
    <property type="match status" value="1"/>
</dbReference>
<keyword evidence="12" id="KW-0865">Zymogen</keyword>
<keyword evidence="15" id="KW-1185">Reference proteome</keyword>
<dbReference type="Gene3D" id="1.10.390.10">
    <property type="entry name" value="Neutral Protease Domain 2"/>
    <property type="match status" value="1"/>
</dbReference>
<dbReference type="InterPro" id="IPR011096">
    <property type="entry name" value="FTP_domain"/>
</dbReference>
<keyword evidence="10" id="KW-0862">Zinc</keyword>
<dbReference type="RefSeq" id="WP_354507785.1">
    <property type="nucleotide sequence ID" value="NZ_JBEPMO010000004.1"/>
</dbReference>
<dbReference type="InterPro" id="IPR027268">
    <property type="entry name" value="Peptidase_M4/M1_CTD_sf"/>
</dbReference>
<comment type="cofactor">
    <cofactor evidence="1">
        <name>Zn(2+)</name>
        <dbReference type="ChEBI" id="CHEBI:29105"/>
    </cofactor>
</comment>
<evidence type="ECO:0000256" key="6">
    <source>
        <dbReference type="ARBA" id="ARBA00022723"/>
    </source>
</evidence>
<dbReference type="InterPro" id="IPR001842">
    <property type="entry name" value="Peptidase_M36"/>
</dbReference>
<evidence type="ECO:0000256" key="11">
    <source>
        <dbReference type="ARBA" id="ARBA00023049"/>
    </source>
</evidence>
<reference evidence="14 15" key="1">
    <citation type="submission" date="2024-06" db="EMBL/GenBank/DDBJ databases">
        <title>Genomic Encyclopedia of Type Strains, Phase IV (KMG-IV): sequencing the most valuable type-strain genomes for metagenomic binning, comparative biology and taxonomic classification.</title>
        <authorList>
            <person name="Goeker M."/>
        </authorList>
    </citation>
    <scope>NUCLEOTIDE SEQUENCE [LARGE SCALE GENOMIC DNA]</scope>
    <source>
        <strain evidence="14 15">DSM 29388</strain>
    </source>
</reference>
<evidence type="ECO:0000259" key="13">
    <source>
        <dbReference type="PROSITE" id="PS50825"/>
    </source>
</evidence>
<dbReference type="EC" id="3.4.24.-" evidence="14"/>
<dbReference type="InterPro" id="IPR026444">
    <property type="entry name" value="Secre_tail"/>
</dbReference>
<evidence type="ECO:0000256" key="5">
    <source>
        <dbReference type="ARBA" id="ARBA00022670"/>
    </source>
</evidence>
<dbReference type="InterPro" id="IPR050371">
    <property type="entry name" value="Fungal_virulence_M36"/>
</dbReference>
<gene>
    <name evidence="14" type="ORF">ABID46_001052</name>
</gene>
<keyword evidence="9 14" id="KW-0378">Hydrolase</keyword>
<evidence type="ECO:0000256" key="7">
    <source>
        <dbReference type="ARBA" id="ARBA00022729"/>
    </source>
</evidence>
<keyword evidence="7" id="KW-0732">Signal</keyword>
<dbReference type="Gene3D" id="2.60.40.10">
    <property type="entry name" value="Immunoglobulins"/>
    <property type="match status" value="1"/>
</dbReference>
<dbReference type="InterPro" id="IPR003410">
    <property type="entry name" value="HYR_dom"/>
</dbReference>
<evidence type="ECO:0000256" key="1">
    <source>
        <dbReference type="ARBA" id="ARBA00001947"/>
    </source>
</evidence>
<organism evidence="14 15">
    <name type="scientific">Moheibacter stercoris</name>
    <dbReference type="NCBI Taxonomy" id="1628251"/>
    <lineage>
        <taxon>Bacteria</taxon>
        <taxon>Pseudomonadati</taxon>
        <taxon>Bacteroidota</taxon>
        <taxon>Flavobacteriia</taxon>
        <taxon>Flavobacteriales</taxon>
        <taxon>Weeksellaceae</taxon>
        <taxon>Moheibacter</taxon>
    </lineage>
</organism>
<evidence type="ECO:0000256" key="4">
    <source>
        <dbReference type="ARBA" id="ARBA00022525"/>
    </source>
</evidence>
<comment type="subcellular location">
    <subcellularLocation>
        <location evidence="2">Secreted</location>
    </subcellularLocation>
</comment>
<keyword evidence="4" id="KW-0964">Secreted</keyword>
<keyword evidence="5" id="KW-0645">Protease</keyword>
<evidence type="ECO:0000256" key="9">
    <source>
        <dbReference type="ARBA" id="ARBA00022801"/>
    </source>
</evidence>
<evidence type="ECO:0000256" key="2">
    <source>
        <dbReference type="ARBA" id="ARBA00004613"/>
    </source>
</evidence>
<name>A0ABV2LSD5_9FLAO</name>
<evidence type="ECO:0000256" key="12">
    <source>
        <dbReference type="ARBA" id="ARBA00023145"/>
    </source>
</evidence>
<keyword evidence="6" id="KW-0479">Metal-binding</keyword>
<accession>A0ABV2LSD5</accession>
<dbReference type="Pfam" id="PF02128">
    <property type="entry name" value="Peptidase_M36"/>
    <property type="match status" value="1"/>
</dbReference>
<dbReference type="PANTHER" id="PTHR33478:SF1">
    <property type="entry name" value="EXTRACELLULAR METALLOPROTEINASE MEP"/>
    <property type="match status" value="1"/>
</dbReference>
<dbReference type="PROSITE" id="PS50825">
    <property type="entry name" value="HYR"/>
    <property type="match status" value="1"/>
</dbReference>
<dbReference type="Gene3D" id="2.60.120.260">
    <property type="entry name" value="Galactose-binding domain-like"/>
    <property type="match status" value="1"/>
</dbReference>
<evidence type="ECO:0000256" key="8">
    <source>
        <dbReference type="ARBA" id="ARBA00022737"/>
    </source>
</evidence>
<dbReference type="Proteomes" id="UP001549146">
    <property type="component" value="Unassembled WGS sequence"/>
</dbReference>
<keyword evidence="11 14" id="KW-0482">Metalloprotease</keyword>
<dbReference type="SUPFAM" id="SSF55486">
    <property type="entry name" value="Metalloproteases ('zincins'), catalytic domain"/>
    <property type="match status" value="1"/>
</dbReference>
<dbReference type="CDD" id="cd09596">
    <property type="entry name" value="M36"/>
    <property type="match status" value="1"/>
</dbReference>
<keyword evidence="8" id="KW-0677">Repeat</keyword>
<comment type="caution">
    <text evidence="14">The sequence shown here is derived from an EMBL/GenBank/DDBJ whole genome shotgun (WGS) entry which is preliminary data.</text>
</comment>
<dbReference type="GO" id="GO:0008237">
    <property type="term" value="F:metallopeptidase activity"/>
    <property type="evidence" value="ECO:0007669"/>
    <property type="project" value="UniProtKB-KW"/>
</dbReference>